<name>A0A4C1SF13_EUMVA</name>
<evidence type="ECO:0000313" key="2">
    <source>
        <dbReference type="Proteomes" id="UP000299102"/>
    </source>
</evidence>
<proteinExistence type="predicted"/>
<evidence type="ECO:0000313" key="1">
    <source>
        <dbReference type="EMBL" id="GBP00692.1"/>
    </source>
</evidence>
<dbReference type="OrthoDB" id="7456323at2759"/>
<protein>
    <submittedName>
        <fullName evidence="1">Uncharacterized protein</fullName>
    </submittedName>
</protein>
<dbReference type="EMBL" id="BGZK01000006">
    <property type="protein sequence ID" value="GBP00692.1"/>
    <property type="molecule type" value="Genomic_DNA"/>
</dbReference>
<reference evidence="1 2" key="1">
    <citation type="journal article" date="2019" name="Commun. Biol.">
        <title>The bagworm genome reveals a unique fibroin gene that provides high tensile strength.</title>
        <authorList>
            <person name="Kono N."/>
            <person name="Nakamura H."/>
            <person name="Ohtoshi R."/>
            <person name="Tomita M."/>
            <person name="Numata K."/>
            <person name="Arakawa K."/>
        </authorList>
    </citation>
    <scope>NUCLEOTIDE SEQUENCE [LARGE SCALE GENOMIC DNA]</scope>
</reference>
<dbReference type="Proteomes" id="UP000299102">
    <property type="component" value="Unassembled WGS sequence"/>
</dbReference>
<accession>A0A4C1SF13</accession>
<keyword evidence="2" id="KW-1185">Reference proteome</keyword>
<dbReference type="AlphaFoldDB" id="A0A4C1SF13"/>
<gene>
    <name evidence="1" type="ORF">EVAR_76941_1</name>
</gene>
<comment type="caution">
    <text evidence="1">The sequence shown here is derived from an EMBL/GenBank/DDBJ whole genome shotgun (WGS) entry which is preliminary data.</text>
</comment>
<sequence length="162" mass="18716">MSPISSDSQENIIHAVTSVYETRAVREILSDAETLNKCKRSDLPPILRGASEAHACTVKMNNIPLKKITFDSIFLQNAHVLGRRYEYVWRLRKKNLRYNHLQPKHRIVILLASVNHWWHEPSKELMREFINSKLVNDLKSLSTKDVLIKAVDKFNISDAGHC</sequence>
<organism evidence="1 2">
    <name type="scientific">Eumeta variegata</name>
    <name type="common">Bagworm moth</name>
    <name type="synonym">Eumeta japonica</name>
    <dbReference type="NCBI Taxonomy" id="151549"/>
    <lineage>
        <taxon>Eukaryota</taxon>
        <taxon>Metazoa</taxon>
        <taxon>Ecdysozoa</taxon>
        <taxon>Arthropoda</taxon>
        <taxon>Hexapoda</taxon>
        <taxon>Insecta</taxon>
        <taxon>Pterygota</taxon>
        <taxon>Neoptera</taxon>
        <taxon>Endopterygota</taxon>
        <taxon>Lepidoptera</taxon>
        <taxon>Glossata</taxon>
        <taxon>Ditrysia</taxon>
        <taxon>Tineoidea</taxon>
        <taxon>Psychidae</taxon>
        <taxon>Oiketicinae</taxon>
        <taxon>Eumeta</taxon>
    </lineage>
</organism>